<protein>
    <submittedName>
        <fullName evidence="2">Uncharacterized protein</fullName>
    </submittedName>
</protein>
<sequence>MYTAPHHPSTDDVSWPLTERNPRLEEVLSPAQMGVFWEHVCSKPVTPSTPSRELQSAALQMSIRGDQRLRDTLVLRGRTQSSVRIGKKCKQILKLLAPRPHLGDEILEVADPRGRKGSILRTASCSSAKIGPRDSTSPLYFGVDEEVQWDTTTLEADREDPFGSPLSNQDYESGPRELENEYVAGSDFHSKVVEAHQKLAARGTLKAEDSLVHRRPT</sequence>
<evidence type="ECO:0000256" key="1">
    <source>
        <dbReference type="SAM" id="MobiDB-lite"/>
    </source>
</evidence>
<reference evidence="2" key="1">
    <citation type="submission" date="2023-03" db="EMBL/GenBank/DDBJ databases">
        <title>Massive genome expansion in bonnet fungi (Mycena s.s.) driven by repeated elements and novel gene families across ecological guilds.</title>
        <authorList>
            <consortium name="Lawrence Berkeley National Laboratory"/>
            <person name="Harder C.B."/>
            <person name="Miyauchi S."/>
            <person name="Viragh M."/>
            <person name="Kuo A."/>
            <person name="Thoen E."/>
            <person name="Andreopoulos B."/>
            <person name="Lu D."/>
            <person name="Skrede I."/>
            <person name="Drula E."/>
            <person name="Henrissat B."/>
            <person name="Morin E."/>
            <person name="Kohler A."/>
            <person name="Barry K."/>
            <person name="LaButti K."/>
            <person name="Morin E."/>
            <person name="Salamov A."/>
            <person name="Lipzen A."/>
            <person name="Mereny Z."/>
            <person name="Hegedus B."/>
            <person name="Baldrian P."/>
            <person name="Stursova M."/>
            <person name="Weitz H."/>
            <person name="Taylor A."/>
            <person name="Grigoriev I.V."/>
            <person name="Nagy L.G."/>
            <person name="Martin F."/>
            <person name="Kauserud H."/>
        </authorList>
    </citation>
    <scope>NUCLEOTIDE SEQUENCE</scope>
    <source>
        <strain evidence="2">CBHHK173m</strain>
    </source>
</reference>
<gene>
    <name evidence="2" type="ORF">B0H15DRAFT_851925</name>
</gene>
<keyword evidence="3" id="KW-1185">Reference proteome</keyword>
<feature type="region of interest" description="Disordered" evidence="1">
    <location>
        <begin position="154"/>
        <end position="179"/>
    </location>
</feature>
<accession>A0AAD6U2V6</accession>
<name>A0AAD6U2V6_9AGAR</name>
<dbReference type="Proteomes" id="UP001222325">
    <property type="component" value="Unassembled WGS sequence"/>
</dbReference>
<dbReference type="EMBL" id="JARJCN010000043">
    <property type="protein sequence ID" value="KAJ7082905.1"/>
    <property type="molecule type" value="Genomic_DNA"/>
</dbReference>
<proteinExistence type="predicted"/>
<comment type="caution">
    <text evidence="2">The sequence shown here is derived from an EMBL/GenBank/DDBJ whole genome shotgun (WGS) entry which is preliminary data.</text>
</comment>
<organism evidence="2 3">
    <name type="scientific">Mycena belliarum</name>
    <dbReference type="NCBI Taxonomy" id="1033014"/>
    <lineage>
        <taxon>Eukaryota</taxon>
        <taxon>Fungi</taxon>
        <taxon>Dikarya</taxon>
        <taxon>Basidiomycota</taxon>
        <taxon>Agaricomycotina</taxon>
        <taxon>Agaricomycetes</taxon>
        <taxon>Agaricomycetidae</taxon>
        <taxon>Agaricales</taxon>
        <taxon>Marasmiineae</taxon>
        <taxon>Mycenaceae</taxon>
        <taxon>Mycena</taxon>
    </lineage>
</organism>
<evidence type="ECO:0000313" key="3">
    <source>
        <dbReference type="Proteomes" id="UP001222325"/>
    </source>
</evidence>
<evidence type="ECO:0000313" key="2">
    <source>
        <dbReference type="EMBL" id="KAJ7082905.1"/>
    </source>
</evidence>
<dbReference type="AlphaFoldDB" id="A0AAD6U2V6"/>